<keyword evidence="8" id="KW-0808">Transferase</keyword>
<evidence type="ECO:0000256" key="6">
    <source>
        <dbReference type="RuleBase" id="RU004504"/>
    </source>
</evidence>
<comment type="similarity">
    <text evidence="2">Belongs to the class-V pyridoxal-phosphate-dependent aminotransferase family. Csd subfamily.</text>
</comment>
<dbReference type="Proteomes" id="UP001236620">
    <property type="component" value="Unassembled WGS sequence"/>
</dbReference>
<dbReference type="EC" id="2.8.1.7" evidence="3"/>
<dbReference type="Pfam" id="PF00266">
    <property type="entry name" value="Aminotran_5"/>
    <property type="match status" value="1"/>
</dbReference>
<comment type="cofactor">
    <cofactor evidence="1 6">
        <name>pyridoxal 5'-phosphate</name>
        <dbReference type="ChEBI" id="CHEBI:597326"/>
    </cofactor>
</comment>
<keyword evidence="8" id="KW-0456">Lyase</keyword>
<comment type="caution">
    <text evidence="8">The sequence shown here is derived from an EMBL/GenBank/DDBJ whole genome shotgun (WGS) entry which is preliminary data.</text>
</comment>
<name>A0ABU0NDA3_9MOLU</name>
<dbReference type="InterPro" id="IPR000192">
    <property type="entry name" value="Aminotrans_V_dom"/>
</dbReference>
<accession>A0ABU0NDA3</accession>
<dbReference type="Gene3D" id="3.40.640.10">
    <property type="entry name" value="Type I PLP-dependent aspartate aminotransferase-like (Major domain)"/>
    <property type="match status" value="1"/>
</dbReference>
<evidence type="ECO:0000313" key="8">
    <source>
        <dbReference type="EMBL" id="MDQ0567438.1"/>
    </source>
</evidence>
<feature type="domain" description="Aminotransferase class V" evidence="7">
    <location>
        <begin position="21"/>
        <end position="396"/>
    </location>
</feature>
<keyword evidence="9" id="KW-1185">Reference proteome</keyword>
<dbReference type="Gene3D" id="3.90.1150.10">
    <property type="entry name" value="Aspartate Aminotransferase, domain 1"/>
    <property type="match status" value="1"/>
</dbReference>
<evidence type="ECO:0000256" key="3">
    <source>
        <dbReference type="ARBA" id="ARBA00012239"/>
    </source>
</evidence>
<dbReference type="InterPro" id="IPR015424">
    <property type="entry name" value="PyrdxlP-dep_Trfase"/>
</dbReference>
<dbReference type="InterPro" id="IPR015422">
    <property type="entry name" value="PyrdxlP-dep_Trfase_small"/>
</dbReference>
<dbReference type="PANTHER" id="PTHR43586">
    <property type="entry name" value="CYSTEINE DESULFURASE"/>
    <property type="match status" value="1"/>
</dbReference>
<evidence type="ECO:0000256" key="4">
    <source>
        <dbReference type="ARBA" id="ARBA00022898"/>
    </source>
</evidence>
<protein>
    <recommendedName>
        <fullName evidence="3">cysteine desulfurase</fullName>
        <ecNumber evidence="3">2.8.1.7</ecNumber>
    </recommendedName>
</protein>
<dbReference type="GO" id="GO:0031071">
    <property type="term" value="F:cysteine desulfurase activity"/>
    <property type="evidence" value="ECO:0007669"/>
    <property type="project" value="UniProtKB-EC"/>
</dbReference>
<evidence type="ECO:0000256" key="1">
    <source>
        <dbReference type="ARBA" id="ARBA00001933"/>
    </source>
</evidence>
<dbReference type="PIRSF" id="PIRSF005572">
    <property type="entry name" value="NifS"/>
    <property type="match status" value="1"/>
</dbReference>
<proteinExistence type="inferred from homology"/>
<keyword evidence="4" id="KW-0663">Pyridoxal phosphate</keyword>
<dbReference type="SUPFAM" id="SSF53383">
    <property type="entry name" value="PLP-dependent transferases"/>
    <property type="match status" value="1"/>
</dbReference>
<dbReference type="GO" id="GO:0009000">
    <property type="term" value="F:selenocysteine lyase activity"/>
    <property type="evidence" value="ECO:0007669"/>
    <property type="project" value="UniProtKB-EC"/>
</dbReference>
<reference evidence="8" key="1">
    <citation type="submission" date="2023-07" db="EMBL/GenBank/DDBJ databases">
        <title>Genomic Encyclopedia of Type Strains, Phase IV (KMG-IV): sequencing the most valuable type-strain genomes for metagenomic binning, comparative biology and taxonomic classification.</title>
        <authorList>
            <person name="Goeker M."/>
        </authorList>
    </citation>
    <scope>NUCLEOTIDE SEQUENCE [LARGE SCALE GENOMIC DNA]</scope>
    <source>
        <strain evidence="8">DSM 22019</strain>
    </source>
</reference>
<comment type="catalytic activity">
    <reaction evidence="5">
        <text>(sulfur carrier)-H + L-cysteine = (sulfur carrier)-SH + L-alanine</text>
        <dbReference type="Rhea" id="RHEA:43892"/>
        <dbReference type="Rhea" id="RHEA-COMP:14737"/>
        <dbReference type="Rhea" id="RHEA-COMP:14739"/>
        <dbReference type="ChEBI" id="CHEBI:29917"/>
        <dbReference type="ChEBI" id="CHEBI:35235"/>
        <dbReference type="ChEBI" id="CHEBI:57972"/>
        <dbReference type="ChEBI" id="CHEBI:64428"/>
        <dbReference type="EC" id="2.8.1.7"/>
    </reaction>
</comment>
<evidence type="ECO:0000259" key="7">
    <source>
        <dbReference type="Pfam" id="PF00266"/>
    </source>
</evidence>
<dbReference type="InterPro" id="IPR015421">
    <property type="entry name" value="PyrdxlP-dep_Trfase_major"/>
</dbReference>
<dbReference type="PANTHER" id="PTHR43586:SF8">
    <property type="entry name" value="CYSTEINE DESULFURASE 1, CHLOROPLASTIC"/>
    <property type="match status" value="1"/>
</dbReference>
<sequence length="411" mass="46372">MDIFKNIKQEFPVLNNNKELVYFDSGATTLKHQSVIQAEIDYLNYISTNPHSTDYKLGYKSIEFLNETRKLTQEFINAKSEKEIIFTNGATHALNQIAFGLSHLIKENDEILTTSLEHSANLLPWVNVANKTKAVIKPLFLTSEYGIDIDRLDQVINSKTKIITFAHISNTTGYVNDIKAIIKKIRSIKPDVIVVVDAAQSAAHSKIDVVDWDVDFLAIASHKMYGPFGVGVLYGKYELLDQLEPIFYGGGMSLEISKDFKDYKLASLPNKLEAGTPNISGIVAFNKAIKFITSLNAEKIAEYEHSLKKYLIEQIKLNDLDKYITFYNINNYSPLLIFNVRNINPQDIAHFLDIKYDIASRAGAHCVRRLADVIGTEITVRITFGVYNTKTDVDKLVDALKNADKFLDALF</sequence>
<organism evidence="8 9">
    <name type="scientific">Mycoplasma yeatsii</name>
    <dbReference type="NCBI Taxonomy" id="51365"/>
    <lineage>
        <taxon>Bacteria</taxon>
        <taxon>Bacillati</taxon>
        <taxon>Mycoplasmatota</taxon>
        <taxon>Mollicutes</taxon>
        <taxon>Mycoplasmataceae</taxon>
        <taxon>Mycoplasma</taxon>
    </lineage>
</organism>
<dbReference type="InterPro" id="IPR020578">
    <property type="entry name" value="Aminotrans_V_PyrdxlP_BS"/>
</dbReference>
<evidence type="ECO:0000313" key="9">
    <source>
        <dbReference type="Proteomes" id="UP001236620"/>
    </source>
</evidence>
<dbReference type="RefSeq" id="WP_307443854.1">
    <property type="nucleotide sequence ID" value="NZ_JAUSWP010000001.1"/>
</dbReference>
<dbReference type="InterPro" id="IPR016454">
    <property type="entry name" value="Cysteine_dSase"/>
</dbReference>
<evidence type="ECO:0000256" key="5">
    <source>
        <dbReference type="ARBA" id="ARBA00050776"/>
    </source>
</evidence>
<gene>
    <name evidence="8" type="ORF">J2Z63_000059</name>
</gene>
<evidence type="ECO:0000256" key="2">
    <source>
        <dbReference type="ARBA" id="ARBA00010447"/>
    </source>
</evidence>
<dbReference type="PROSITE" id="PS00595">
    <property type="entry name" value="AA_TRANSFER_CLASS_5"/>
    <property type="match status" value="1"/>
</dbReference>
<dbReference type="EMBL" id="JAUSWP010000001">
    <property type="protein sequence ID" value="MDQ0567438.1"/>
    <property type="molecule type" value="Genomic_DNA"/>
</dbReference>